<evidence type="ECO:0000256" key="1">
    <source>
        <dbReference type="SAM" id="MobiDB-lite"/>
    </source>
</evidence>
<feature type="transmembrane region" description="Helical" evidence="2">
    <location>
        <begin position="274"/>
        <end position="296"/>
    </location>
</feature>
<protein>
    <recommendedName>
        <fullName evidence="3">Peptidase C51 domain-containing protein</fullName>
    </recommendedName>
</protein>
<evidence type="ECO:0000313" key="4">
    <source>
        <dbReference type="EMBL" id="SMX53999.1"/>
    </source>
</evidence>
<dbReference type="KEGG" id="abat:CFX1CAM_0934"/>
<keyword evidence="5" id="KW-1185">Reference proteome</keyword>
<dbReference type="OrthoDB" id="9812962at2"/>
<keyword evidence="2" id="KW-1133">Transmembrane helix</keyword>
<keyword evidence="2" id="KW-0472">Membrane</keyword>
<organism evidence="4 5">
    <name type="scientific">Candidatus Brevifilum fermentans</name>
    <dbReference type="NCBI Taxonomy" id="1986204"/>
    <lineage>
        <taxon>Bacteria</taxon>
        <taxon>Bacillati</taxon>
        <taxon>Chloroflexota</taxon>
        <taxon>Anaerolineae</taxon>
        <taxon>Anaerolineales</taxon>
        <taxon>Anaerolineaceae</taxon>
        <taxon>Candidatus Brevifilum</taxon>
    </lineage>
</organism>
<keyword evidence="2" id="KW-0812">Transmembrane</keyword>
<sequence length="457" mass="50974">MSRKSRLRSKENYQYQPKEEGTVRNQILAGDQPSVEAPPKAVHDASVPNQTTLAEQASQMAVKDKAPTRQRAYRKLSHTFVVEQPKVVVLRQEEQIQDAKHKVIKLRFESQLDSPVSSLQFGKPVKVAKLKKPKNLSIAPALWLRTRLQEETKNTEDQNSGTDALQAGERSAYLLQSRMRLLQTKSSKLSVTSMRQLQARSLRQQAEAFATDNLKASPVRNPVLRYIQKQRIKREYIRSYRAAMSLHSASTRQRTARVANKLFSKVVQVVKSRAALYASIALVLLLLAGSLASFAVSATTVMGGNIIGGLVESLRGSEGMVEVARSQLGQVGGEPYWSWYGFPSRVEWCAIFVSWVADQNGFIADGRFPKFAGCSVGESWFRSADAWQERGYQPSPGEIIFFDWNGDGVPDHVGIVESSDSSTVYTIEGNWADSVHTDAYPINSSQIYGYGTPNYFD</sequence>
<dbReference type="Pfam" id="PF05257">
    <property type="entry name" value="CHAP"/>
    <property type="match status" value="1"/>
</dbReference>
<dbReference type="Gene3D" id="3.90.1720.10">
    <property type="entry name" value="endopeptidase domain like (from Nostoc punctiforme)"/>
    <property type="match status" value="1"/>
</dbReference>
<dbReference type="Proteomes" id="UP000195514">
    <property type="component" value="Chromosome I"/>
</dbReference>
<dbReference type="EMBL" id="LT859958">
    <property type="protein sequence ID" value="SMX53999.1"/>
    <property type="molecule type" value="Genomic_DNA"/>
</dbReference>
<feature type="region of interest" description="Disordered" evidence="1">
    <location>
        <begin position="1"/>
        <end position="47"/>
    </location>
</feature>
<name>A0A1Y6K5X9_9CHLR</name>
<dbReference type="AlphaFoldDB" id="A0A1Y6K5X9"/>
<evidence type="ECO:0000256" key="2">
    <source>
        <dbReference type="SAM" id="Phobius"/>
    </source>
</evidence>
<dbReference type="InterPro" id="IPR007921">
    <property type="entry name" value="CHAP_dom"/>
</dbReference>
<evidence type="ECO:0000259" key="3">
    <source>
        <dbReference type="Pfam" id="PF05257"/>
    </source>
</evidence>
<gene>
    <name evidence="4" type="ORF">CFX1CAM_0934</name>
</gene>
<feature type="domain" description="Peptidase C51" evidence="3">
    <location>
        <begin position="345"/>
        <end position="430"/>
    </location>
</feature>
<dbReference type="InterPro" id="IPR038765">
    <property type="entry name" value="Papain-like_cys_pep_sf"/>
</dbReference>
<evidence type="ECO:0000313" key="5">
    <source>
        <dbReference type="Proteomes" id="UP000195514"/>
    </source>
</evidence>
<accession>A0A1Y6K5X9</accession>
<reference evidence="5" key="1">
    <citation type="submission" date="2017-05" db="EMBL/GenBank/DDBJ databases">
        <authorList>
            <person name="Kirkegaard R."/>
            <person name="Mcilroy J S."/>
        </authorList>
    </citation>
    <scope>NUCLEOTIDE SEQUENCE [LARGE SCALE GENOMIC DNA]</scope>
</reference>
<dbReference type="SUPFAM" id="SSF54001">
    <property type="entry name" value="Cysteine proteinases"/>
    <property type="match status" value="1"/>
</dbReference>
<proteinExistence type="predicted"/>
<dbReference type="RefSeq" id="WP_087861896.1">
    <property type="nucleotide sequence ID" value="NZ_LT859958.1"/>
</dbReference>